<feature type="transmembrane region" description="Helical" evidence="1">
    <location>
        <begin position="36"/>
        <end position="61"/>
    </location>
</feature>
<dbReference type="Proteomes" id="UP000037179">
    <property type="component" value="Unassembled WGS sequence"/>
</dbReference>
<accession>A0ABC9YYE7</accession>
<reference evidence="3 4" key="2">
    <citation type="journal article" date="2016" name="Genome Announc.">
        <title>Draft Genome Sequence of Erythromycin- and Oxytetracycline-Sensitive Nocardia seriolae Strain U-1 (NBRC 110359).</title>
        <authorList>
            <person name="Imajoh M."/>
            <person name="Sukeda M."/>
            <person name="Shimizu M."/>
            <person name="Yamane J."/>
            <person name="Ohnishi K."/>
            <person name="Oshima S."/>
        </authorList>
    </citation>
    <scope>NUCLEOTIDE SEQUENCE [LARGE SCALE GENOMIC DNA]</scope>
    <source>
        <strain evidence="3 4">U-1</strain>
    </source>
</reference>
<dbReference type="KEGG" id="nsr:NS506_05561"/>
<evidence type="ECO:0000313" key="5">
    <source>
        <dbReference type="Proteomes" id="UP000180166"/>
    </source>
</evidence>
<dbReference type="AlphaFoldDB" id="A0ABC9YYE7"/>
<dbReference type="Proteomes" id="UP000180166">
    <property type="component" value="Chromosome"/>
</dbReference>
<organism evidence="3 4">
    <name type="scientific">Nocardia seriolae</name>
    <dbReference type="NCBI Taxonomy" id="37332"/>
    <lineage>
        <taxon>Bacteria</taxon>
        <taxon>Bacillati</taxon>
        <taxon>Actinomycetota</taxon>
        <taxon>Actinomycetes</taxon>
        <taxon>Mycobacteriales</taxon>
        <taxon>Nocardiaceae</taxon>
        <taxon>Nocardia</taxon>
    </lineage>
</organism>
<keyword evidence="1" id="KW-0472">Membrane</keyword>
<evidence type="ECO:0000313" key="4">
    <source>
        <dbReference type="Proteomes" id="UP000037179"/>
    </source>
</evidence>
<sequence length="79" mass="8586">MFLTTVHSAYDVLAQVGNPTPEAPPEADSMLKLVRFLVWSAIVVGALAFVGGIVALIVWTVRQTSRPAPQRPQEPYGPR</sequence>
<name>A0ABC9YYE7_9NOCA</name>
<keyword evidence="1" id="KW-1133">Transmembrane helix</keyword>
<proteinExistence type="predicted"/>
<evidence type="ECO:0000313" key="2">
    <source>
        <dbReference type="EMBL" id="APA99607.1"/>
    </source>
</evidence>
<reference evidence="2 5" key="3">
    <citation type="submission" date="2016-10" db="EMBL/GenBank/DDBJ databases">
        <title>Genome sequence of Nocardia seriolae strain EM150506, isolated from Anguila japonica.</title>
        <authorList>
            <person name="Han H.-J."/>
        </authorList>
    </citation>
    <scope>NUCLEOTIDE SEQUENCE [LARGE SCALE GENOMIC DNA]</scope>
    <source>
        <strain evidence="2 5">EM150506</strain>
    </source>
</reference>
<evidence type="ECO:0000256" key="1">
    <source>
        <dbReference type="SAM" id="Phobius"/>
    </source>
</evidence>
<dbReference type="EMBL" id="BBYQ01000078">
    <property type="protein sequence ID" value="GAP30347.1"/>
    <property type="molecule type" value="Genomic_DNA"/>
</dbReference>
<keyword evidence="4" id="KW-1185">Reference proteome</keyword>
<evidence type="ECO:0000313" key="3">
    <source>
        <dbReference type="EMBL" id="GAP30347.1"/>
    </source>
</evidence>
<reference evidence="4" key="1">
    <citation type="submission" date="2015-07" db="EMBL/GenBank/DDBJ databases">
        <title>Nocardia seriolae U-1 whole genome shotgun sequence.</title>
        <authorList>
            <person name="Imajoh M."/>
            <person name="Fukumoto Y."/>
            <person name="Sukeda M."/>
            <person name="Yamane J."/>
            <person name="Yamasaki K."/>
            <person name="Shimizu M."/>
            <person name="Ohnishi K."/>
            <person name="Oshima S."/>
        </authorList>
    </citation>
    <scope>NUCLEOTIDE SEQUENCE [LARGE SCALE GENOMIC DNA]</scope>
    <source>
        <strain evidence="4">U-1</strain>
    </source>
</reference>
<keyword evidence="1" id="KW-0812">Transmembrane</keyword>
<dbReference type="EMBL" id="CP017839">
    <property type="protein sequence ID" value="APA99607.1"/>
    <property type="molecule type" value="Genomic_DNA"/>
</dbReference>
<gene>
    <name evidence="2" type="ORF">NS506_05561</name>
    <name evidence="3" type="ORF">NSK11_contig00078-0023</name>
</gene>
<protein>
    <submittedName>
        <fullName evidence="3">Uncharacterized protein</fullName>
    </submittedName>
</protein>